<dbReference type="EMBL" id="JAHRHJ020000004">
    <property type="protein sequence ID" value="KAH9318122.1"/>
    <property type="molecule type" value="Genomic_DNA"/>
</dbReference>
<sequence>ELAQVRKEGMVEEYVVEFERLSIMIMNVTEKRLIVLFIKDLNEPLKGLVRAFDPLSFQEVIKKSLDLEGVATKTTVISGHSK</sequence>
<evidence type="ECO:0000313" key="1">
    <source>
        <dbReference type="EMBL" id="KAH9318122.1"/>
    </source>
</evidence>
<reference evidence="1 2" key="1">
    <citation type="journal article" date="2021" name="Nat. Plants">
        <title>The Taxus genome provides insights into paclitaxel biosynthesis.</title>
        <authorList>
            <person name="Xiong X."/>
            <person name="Gou J."/>
            <person name="Liao Q."/>
            <person name="Li Y."/>
            <person name="Zhou Q."/>
            <person name="Bi G."/>
            <person name="Li C."/>
            <person name="Du R."/>
            <person name="Wang X."/>
            <person name="Sun T."/>
            <person name="Guo L."/>
            <person name="Liang H."/>
            <person name="Lu P."/>
            <person name="Wu Y."/>
            <person name="Zhang Z."/>
            <person name="Ro D.K."/>
            <person name="Shang Y."/>
            <person name="Huang S."/>
            <person name="Yan J."/>
        </authorList>
    </citation>
    <scope>NUCLEOTIDE SEQUENCE [LARGE SCALE GENOMIC DNA]</scope>
    <source>
        <strain evidence="1">Ta-2019</strain>
    </source>
</reference>
<gene>
    <name evidence="1" type="ORF">KI387_019891</name>
</gene>
<protein>
    <recommendedName>
        <fullName evidence="3">Retrotransposon gag domain-containing protein</fullName>
    </recommendedName>
</protein>
<comment type="caution">
    <text evidence="1">The sequence shown here is derived from an EMBL/GenBank/DDBJ whole genome shotgun (WGS) entry which is preliminary data.</text>
</comment>
<keyword evidence="2" id="KW-1185">Reference proteome</keyword>
<feature type="non-terminal residue" evidence="1">
    <location>
        <position position="82"/>
    </location>
</feature>
<evidence type="ECO:0000313" key="2">
    <source>
        <dbReference type="Proteomes" id="UP000824469"/>
    </source>
</evidence>
<name>A0AA38G919_TAXCH</name>
<evidence type="ECO:0008006" key="3">
    <source>
        <dbReference type="Google" id="ProtNLM"/>
    </source>
</evidence>
<proteinExistence type="predicted"/>
<dbReference type="AlphaFoldDB" id="A0AA38G919"/>
<accession>A0AA38G919</accession>
<dbReference type="Proteomes" id="UP000824469">
    <property type="component" value="Unassembled WGS sequence"/>
</dbReference>
<organism evidence="1 2">
    <name type="scientific">Taxus chinensis</name>
    <name type="common">Chinese yew</name>
    <name type="synonym">Taxus wallichiana var. chinensis</name>
    <dbReference type="NCBI Taxonomy" id="29808"/>
    <lineage>
        <taxon>Eukaryota</taxon>
        <taxon>Viridiplantae</taxon>
        <taxon>Streptophyta</taxon>
        <taxon>Embryophyta</taxon>
        <taxon>Tracheophyta</taxon>
        <taxon>Spermatophyta</taxon>
        <taxon>Pinopsida</taxon>
        <taxon>Pinidae</taxon>
        <taxon>Conifers II</taxon>
        <taxon>Cupressales</taxon>
        <taxon>Taxaceae</taxon>
        <taxon>Taxus</taxon>
    </lineage>
</organism>
<feature type="non-terminal residue" evidence="1">
    <location>
        <position position="1"/>
    </location>
</feature>